<feature type="chain" id="PRO_5042498667" evidence="1">
    <location>
        <begin position="29"/>
        <end position="387"/>
    </location>
</feature>
<dbReference type="AlphaFoldDB" id="A0AAJ5QW45"/>
<dbReference type="EMBL" id="CP112887">
    <property type="protein sequence ID" value="WBW61469.1"/>
    <property type="molecule type" value="Genomic_DNA"/>
</dbReference>
<protein>
    <submittedName>
        <fullName evidence="2">Alpha/beta hydrolase</fullName>
    </submittedName>
</protein>
<dbReference type="PIRSF" id="PIRSF029171">
    <property type="entry name" value="Esterase_LipA"/>
    <property type="match status" value="1"/>
</dbReference>
<keyword evidence="2" id="KW-0378">Hydrolase</keyword>
<dbReference type="GO" id="GO:0004806">
    <property type="term" value="F:triacylglycerol lipase activity"/>
    <property type="evidence" value="ECO:0007669"/>
    <property type="project" value="InterPro"/>
</dbReference>
<dbReference type="Pfam" id="PF03583">
    <property type="entry name" value="LIP"/>
    <property type="match status" value="1"/>
</dbReference>
<keyword evidence="3" id="KW-1185">Reference proteome</keyword>
<evidence type="ECO:0000313" key="2">
    <source>
        <dbReference type="EMBL" id="WBW61469.1"/>
    </source>
</evidence>
<proteinExistence type="predicted"/>
<evidence type="ECO:0000256" key="1">
    <source>
        <dbReference type="SAM" id="SignalP"/>
    </source>
</evidence>
<gene>
    <name evidence="2" type="ORF">OR613_00435</name>
</gene>
<dbReference type="Proteomes" id="UP001210130">
    <property type="component" value="Chromosome"/>
</dbReference>
<accession>A0AAJ5QW45</accession>
<name>A0AAJ5QW45_9ENTR</name>
<keyword evidence="1" id="KW-0732">Signal</keyword>
<dbReference type="PANTHER" id="PTHR34853">
    <property type="match status" value="1"/>
</dbReference>
<organism evidence="2 3">
    <name type="scientific">Klebsiella electrica</name>
    <dbReference type="NCBI Taxonomy" id="1259973"/>
    <lineage>
        <taxon>Bacteria</taxon>
        <taxon>Pseudomonadati</taxon>
        <taxon>Pseudomonadota</taxon>
        <taxon>Gammaproteobacteria</taxon>
        <taxon>Enterobacterales</taxon>
        <taxon>Enterobacteriaceae</taxon>
        <taxon>Klebsiella/Raoultella group</taxon>
        <taxon>Klebsiella</taxon>
    </lineage>
</organism>
<dbReference type="InterPro" id="IPR029058">
    <property type="entry name" value="AB_hydrolase_fold"/>
</dbReference>
<dbReference type="SUPFAM" id="SSF53474">
    <property type="entry name" value="alpha/beta-Hydrolases"/>
    <property type="match status" value="1"/>
</dbReference>
<dbReference type="PANTHER" id="PTHR34853:SF1">
    <property type="entry name" value="LIPASE 5"/>
    <property type="match status" value="1"/>
</dbReference>
<dbReference type="Gene3D" id="3.40.50.1820">
    <property type="entry name" value="alpha/beta hydrolase"/>
    <property type="match status" value="2"/>
</dbReference>
<dbReference type="InterPro" id="IPR005152">
    <property type="entry name" value="Lipase_secreted"/>
</dbReference>
<dbReference type="GO" id="GO:0016042">
    <property type="term" value="P:lipid catabolic process"/>
    <property type="evidence" value="ECO:0007669"/>
    <property type="project" value="InterPro"/>
</dbReference>
<feature type="signal peptide" evidence="1">
    <location>
        <begin position="1"/>
        <end position="28"/>
    </location>
</feature>
<evidence type="ECO:0000313" key="3">
    <source>
        <dbReference type="Proteomes" id="UP001210130"/>
    </source>
</evidence>
<sequence length="387" mass="41785">MNHSLSKYLASATSALMFFAMSSLPAMAEQKTTAKSDIVSVLAADHGLSEAAQQYLLHYKSVSGVDGKTIRTDTAAVFIPFGSTPEGGWPVVVWAHGTVGVANACAPSLNVRSVRDKQYLNTWLSLGFAIVAPDYPGLGSSGLHHYLNARGEAWSILDGVRESLKEFPLKNEIILVGQSQGAHAAFSAAGYQPQYAPDLNIRATILTGTPYFSKGTKASDILHSVDGKAVQGGDPKIPYLFYIFLSAADLHPELKSSDYFQDKALPVLEQANHLCITALTEQVMEQGLNAGNSLKPAVESLLETSIDAMIYPTLRIDHPVFIGMGSVDVNVPTMMQERFARAVKQAGTQAEVHVYQGLDHSGTVNPSLRNSLPFVLNVLKEKHHHIN</sequence>
<dbReference type="RefSeq" id="WP_100682888.1">
    <property type="nucleotide sequence ID" value="NZ_CP112887.1"/>
</dbReference>
<reference evidence="2 3" key="1">
    <citation type="journal article" date="2023" name="Microbiol. Resour. Announc.">
        <title>Complete Genome Sequence of the First Colistin-Resistant Raoultella electrica Strain.</title>
        <authorList>
            <person name="Aldeia C."/>
            <person name="Campos-Madueno E.I."/>
            <person name="Sendi P."/>
            <person name="Endimiani A."/>
        </authorList>
    </citation>
    <scope>NUCLEOTIDE SEQUENCE [LARGE SCALE GENOMIC DNA]</scope>
    <source>
        <strain evidence="2 3">S2-IND-01-C</strain>
    </source>
</reference>